<sequence>KDGLCGVGLNLEPAFLVGDVAQRRGESPERLGCGGIAVQLQLMEGTGEAPAKGKSRLSRDQRGCSKLPEKKKLPPRLKQEGAVDGSATLTSQLGS</sequence>
<accession>A0A3L8RTC9</accession>
<feature type="compositionally biased region" description="Basic and acidic residues" evidence="1">
    <location>
        <begin position="57"/>
        <end position="81"/>
    </location>
</feature>
<dbReference type="EMBL" id="QUSF01000251">
    <property type="protein sequence ID" value="RLV85330.1"/>
    <property type="molecule type" value="Genomic_DNA"/>
</dbReference>
<feature type="non-terminal residue" evidence="2">
    <location>
        <position position="1"/>
    </location>
</feature>
<proteinExistence type="predicted"/>
<dbReference type="AlphaFoldDB" id="A0A3L8RTC9"/>
<comment type="caution">
    <text evidence="2">The sequence shown here is derived from an EMBL/GenBank/DDBJ whole genome shotgun (WGS) entry which is preliminary data.</text>
</comment>
<evidence type="ECO:0000313" key="2">
    <source>
        <dbReference type="EMBL" id="RLV85330.1"/>
    </source>
</evidence>
<keyword evidence="3" id="KW-1185">Reference proteome</keyword>
<evidence type="ECO:0000313" key="3">
    <source>
        <dbReference type="Proteomes" id="UP000276834"/>
    </source>
</evidence>
<dbReference type="Proteomes" id="UP000276834">
    <property type="component" value="Unassembled WGS sequence"/>
</dbReference>
<organism evidence="2 3">
    <name type="scientific">Chloebia gouldiae</name>
    <name type="common">Gouldian finch</name>
    <name type="synonym">Erythrura gouldiae</name>
    <dbReference type="NCBI Taxonomy" id="44316"/>
    <lineage>
        <taxon>Eukaryota</taxon>
        <taxon>Metazoa</taxon>
        <taxon>Chordata</taxon>
        <taxon>Craniata</taxon>
        <taxon>Vertebrata</taxon>
        <taxon>Euteleostomi</taxon>
        <taxon>Archelosauria</taxon>
        <taxon>Archosauria</taxon>
        <taxon>Dinosauria</taxon>
        <taxon>Saurischia</taxon>
        <taxon>Theropoda</taxon>
        <taxon>Coelurosauria</taxon>
        <taxon>Aves</taxon>
        <taxon>Neognathae</taxon>
        <taxon>Neoaves</taxon>
        <taxon>Telluraves</taxon>
        <taxon>Australaves</taxon>
        <taxon>Passeriformes</taxon>
        <taxon>Passeroidea</taxon>
        <taxon>Passeridae</taxon>
        <taxon>Chloebia</taxon>
    </lineage>
</organism>
<reference evidence="2 3" key="1">
    <citation type="journal article" date="2018" name="Proc. R. Soc. B">
        <title>A non-coding region near Follistatin controls head colour polymorphism in the Gouldian finch.</title>
        <authorList>
            <person name="Toomey M.B."/>
            <person name="Marques C.I."/>
            <person name="Andrade P."/>
            <person name="Araujo P.M."/>
            <person name="Sabatino S."/>
            <person name="Gazda M.A."/>
            <person name="Afonso S."/>
            <person name="Lopes R.J."/>
            <person name="Corbo J.C."/>
            <person name="Carneiro M."/>
        </authorList>
    </citation>
    <scope>NUCLEOTIDE SEQUENCE [LARGE SCALE GENOMIC DNA]</scope>
    <source>
        <strain evidence="2">Red01</strain>
        <tissue evidence="2">Muscle</tissue>
    </source>
</reference>
<evidence type="ECO:0000256" key="1">
    <source>
        <dbReference type="SAM" id="MobiDB-lite"/>
    </source>
</evidence>
<name>A0A3L8RTC9_CHLGU</name>
<protein>
    <submittedName>
        <fullName evidence="2">Uncharacterized protein</fullName>
    </submittedName>
</protein>
<feature type="region of interest" description="Disordered" evidence="1">
    <location>
        <begin position="47"/>
        <end position="95"/>
    </location>
</feature>
<gene>
    <name evidence="2" type="ORF">DV515_00016079</name>
</gene>